<comment type="caution">
    <text evidence="2">The sequence shown here is derived from an EMBL/GenBank/DDBJ whole genome shotgun (WGS) entry which is preliminary data.</text>
</comment>
<keyword evidence="3" id="KW-1185">Reference proteome</keyword>
<evidence type="ECO:0000313" key="2">
    <source>
        <dbReference type="EMBL" id="CAB9499093.1"/>
    </source>
</evidence>
<feature type="transmembrane region" description="Helical" evidence="1">
    <location>
        <begin position="266"/>
        <end position="292"/>
    </location>
</feature>
<reference evidence="2" key="1">
    <citation type="submission" date="2020-06" db="EMBL/GenBank/DDBJ databases">
        <authorList>
            <consortium name="Plant Systems Biology data submission"/>
        </authorList>
    </citation>
    <scope>NUCLEOTIDE SEQUENCE</scope>
    <source>
        <strain evidence="2">D6</strain>
    </source>
</reference>
<proteinExistence type="predicted"/>
<dbReference type="Proteomes" id="UP001153069">
    <property type="component" value="Unassembled WGS sequence"/>
</dbReference>
<dbReference type="EMBL" id="CAICTM010000052">
    <property type="protein sequence ID" value="CAB9499093.1"/>
    <property type="molecule type" value="Genomic_DNA"/>
</dbReference>
<keyword evidence="1" id="KW-0812">Transmembrane</keyword>
<sequence length="333" mass="37519">MNSYYVWPPTEDSAWEEIEDLDDLTQLLYLDNWTVRSTEKTFQCDNHTFFIECYGPRYANASLPISSFSFETEKCSSDMYGGDGSNNWIWSAAFMGILPVSVICFTQFVLNRGHYNLLLGLVQFREVEGEARPIKFGVAFTLFCNFSKSGVAIMNTELCGRFAQGYKVDTSLGEAMGVIKFLADFVMLACMFVSVNVPIMLLFVWCIMSCCSSARESTECMAGWCAMCKCPAVVGFRIMLFFSVIASLVVRIFSWSNIAINFDLEYPQWFAVSTISSIDLVLSGAMDLYLIIEKWCWRKTIAVRKHGGSQDGQSEDYDKQGIADVSDGEVFHA</sequence>
<feature type="transmembrane region" description="Helical" evidence="1">
    <location>
        <begin position="88"/>
        <end position="110"/>
    </location>
</feature>
<organism evidence="2 3">
    <name type="scientific">Seminavis robusta</name>
    <dbReference type="NCBI Taxonomy" id="568900"/>
    <lineage>
        <taxon>Eukaryota</taxon>
        <taxon>Sar</taxon>
        <taxon>Stramenopiles</taxon>
        <taxon>Ochrophyta</taxon>
        <taxon>Bacillariophyta</taxon>
        <taxon>Bacillariophyceae</taxon>
        <taxon>Bacillariophycidae</taxon>
        <taxon>Naviculales</taxon>
        <taxon>Naviculaceae</taxon>
        <taxon>Seminavis</taxon>
    </lineage>
</organism>
<keyword evidence="1" id="KW-1133">Transmembrane helix</keyword>
<evidence type="ECO:0000313" key="3">
    <source>
        <dbReference type="Proteomes" id="UP001153069"/>
    </source>
</evidence>
<gene>
    <name evidence="2" type="ORF">SEMRO_53_G031530.1</name>
</gene>
<protein>
    <submittedName>
        <fullName evidence="2">Uncharacterized protein</fullName>
    </submittedName>
</protein>
<accession>A0A9N8H6V0</accession>
<feature type="transmembrane region" description="Helical" evidence="1">
    <location>
        <begin position="232"/>
        <end position="254"/>
    </location>
</feature>
<evidence type="ECO:0000256" key="1">
    <source>
        <dbReference type="SAM" id="Phobius"/>
    </source>
</evidence>
<dbReference type="AlphaFoldDB" id="A0A9N8H6V0"/>
<feature type="transmembrane region" description="Helical" evidence="1">
    <location>
        <begin position="185"/>
        <end position="211"/>
    </location>
</feature>
<keyword evidence="1" id="KW-0472">Membrane</keyword>
<name>A0A9N8H6V0_9STRA</name>